<keyword evidence="3 16" id="KW-1003">Cell membrane</keyword>
<feature type="transmembrane region" description="Helical" evidence="16">
    <location>
        <begin position="360"/>
        <end position="381"/>
    </location>
</feature>
<gene>
    <name evidence="16" type="primary">ftsW</name>
    <name evidence="17" type="ORF">AALB_1094</name>
</gene>
<evidence type="ECO:0000256" key="8">
    <source>
        <dbReference type="ARBA" id="ARBA00022960"/>
    </source>
</evidence>
<dbReference type="STRING" id="1331007.AALB_1094"/>
<reference evidence="17" key="1">
    <citation type="journal article" date="2013" name="Genome Announc.">
        <title>Draft Genome Sequence of Agarivorans albus Strain MKT 106T, an Agarolytic Marine Bacterium.</title>
        <authorList>
            <person name="Yasuike M."/>
            <person name="Nakamura Y."/>
            <person name="Kai W."/>
            <person name="Fujiwara A."/>
            <person name="Fukui Y."/>
            <person name="Satomi M."/>
            <person name="Sano M."/>
        </authorList>
    </citation>
    <scope>NUCLEOTIDE SEQUENCE [LARGE SCALE GENOMIC DNA]</scope>
</reference>
<keyword evidence="12 16" id="KW-0131">Cell cycle</keyword>
<sequence>MKVMSKPLWFENTLQWLNPAAKESQEPLLFDRHLLWLALCLMVMGLVMVASSSIPEGIAINDDPFRFAKRHGIYLLLCLAAMAFVVQIPLAWWQSHNAKLLLLSGVALVLVLLIGRNINGSSRWIGLGPINVQPAEFAKLALFTYLAGYLVRRHEQVRENLKGFLKPLIVFFFLAVLLLAQPDLGSVVVMFVTTVGMLFLAGAKLIQFFGLIFTGVVAVVTLVIAEPYRMRRVSSFLDPWQDPFGSGYQLTQSLMAFGRGDWLGEGLGNSIQKLEYLPEAHTDFVVAVLAEELGFIGVCAVLLLLILLVSRAMKIGKQALLAEQAFAGYLACGIGIWFSFQTMVNVGAASGLVPTKGLTLPLISYGGSSLLAMSIAVAILLRIDHELRLANCQAYKRDAHG</sequence>
<dbReference type="EMBL" id="BARX01000005">
    <property type="protein sequence ID" value="GAD01014.1"/>
    <property type="molecule type" value="Genomic_DNA"/>
</dbReference>
<dbReference type="GO" id="GO:0005886">
    <property type="term" value="C:plasma membrane"/>
    <property type="evidence" value="ECO:0007669"/>
    <property type="project" value="UniProtKB-SubCell"/>
</dbReference>
<keyword evidence="9 16" id="KW-0573">Peptidoglycan synthesis</keyword>
<evidence type="ECO:0000313" key="17">
    <source>
        <dbReference type="EMBL" id="GAD01014.1"/>
    </source>
</evidence>
<dbReference type="PANTHER" id="PTHR30474">
    <property type="entry name" value="CELL CYCLE PROTEIN"/>
    <property type="match status" value="1"/>
</dbReference>
<evidence type="ECO:0000256" key="13">
    <source>
        <dbReference type="ARBA" id="ARBA00023316"/>
    </source>
</evidence>
<dbReference type="InterPro" id="IPR018365">
    <property type="entry name" value="Cell_cycle_FtsW-rel_CS"/>
</dbReference>
<accession>R9PHZ1</accession>
<evidence type="ECO:0000256" key="6">
    <source>
        <dbReference type="ARBA" id="ARBA00022679"/>
    </source>
</evidence>
<keyword evidence="18" id="KW-1185">Reference proteome</keyword>
<evidence type="ECO:0000256" key="4">
    <source>
        <dbReference type="ARBA" id="ARBA00022618"/>
    </source>
</evidence>
<keyword evidence="4 16" id="KW-0132">Cell division</keyword>
<protein>
    <recommendedName>
        <fullName evidence="16">Probable peptidoglycan glycosyltransferase FtsW</fullName>
        <shortName evidence="16">PGT</shortName>
        <ecNumber evidence="16">2.4.99.28</ecNumber>
    </recommendedName>
    <alternativeName>
        <fullName evidence="16">Cell division protein FtsW</fullName>
    </alternativeName>
    <alternativeName>
        <fullName evidence="16">Cell wall polymerase</fullName>
    </alternativeName>
    <alternativeName>
        <fullName evidence="16">Peptidoglycan polymerase</fullName>
        <shortName evidence="16">PG polymerase</shortName>
    </alternativeName>
</protein>
<proteinExistence type="inferred from homology"/>
<evidence type="ECO:0000256" key="9">
    <source>
        <dbReference type="ARBA" id="ARBA00022984"/>
    </source>
</evidence>
<dbReference type="InterPro" id="IPR001182">
    <property type="entry name" value="FtsW/RodA"/>
</dbReference>
<dbReference type="Pfam" id="PF01098">
    <property type="entry name" value="FTSW_RODA_SPOVE"/>
    <property type="match status" value="1"/>
</dbReference>
<comment type="pathway">
    <text evidence="2 16">Cell wall biogenesis; peptidoglycan biosynthesis.</text>
</comment>
<evidence type="ECO:0000256" key="16">
    <source>
        <dbReference type="HAMAP-Rule" id="MF_00913"/>
    </source>
</evidence>
<keyword evidence="16" id="KW-0997">Cell inner membrane</keyword>
<evidence type="ECO:0000313" key="18">
    <source>
        <dbReference type="Proteomes" id="UP000014461"/>
    </source>
</evidence>
<feature type="transmembrane region" description="Helical" evidence="16">
    <location>
        <begin position="100"/>
        <end position="118"/>
    </location>
</feature>
<dbReference type="PROSITE" id="PS00428">
    <property type="entry name" value="FTSW_RODA_SPOVE"/>
    <property type="match status" value="1"/>
</dbReference>
<evidence type="ECO:0000256" key="3">
    <source>
        <dbReference type="ARBA" id="ARBA00022475"/>
    </source>
</evidence>
<dbReference type="PANTHER" id="PTHR30474:SF2">
    <property type="entry name" value="PEPTIDOGLYCAN GLYCOSYLTRANSFERASE FTSW-RELATED"/>
    <property type="match status" value="1"/>
</dbReference>
<evidence type="ECO:0000256" key="10">
    <source>
        <dbReference type="ARBA" id="ARBA00022989"/>
    </source>
</evidence>
<keyword evidence="6 16" id="KW-0808">Transferase</keyword>
<feature type="transmembrane region" description="Helical" evidence="16">
    <location>
        <begin position="130"/>
        <end position="151"/>
    </location>
</feature>
<comment type="subcellular location">
    <subcellularLocation>
        <location evidence="16">Cell inner membrane</location>
        <topology evidence="16">Multi-pass membrane protein</topology>
    </subcellularLocation>
    <subcellularLocation>
        <location evidence="1">Cell membrane</location>
        <topology evidence="1">Multi-pass membrane protein</topology>
    </subcellularLocation>
    <text evidence="16">Localizes to the division septum.</text>
</comment>
<comment type="catalytic activity">
    <reaction evidence="15 16">
        <text>[GlcNAc-(1-&gt;4)-Mur2Ac(oyl-L-Ala-gamma-D-Glu-L-Lys-D-Ala-D-Ala)](n)-di-trans,octa-cis-undecaprenyl diphosphate + beta-D-GlcNAc-(1-&gt;4)-Mur2Ac(oyl-L-Ala-gamma-D-Glu-L-Lys-D-Ala-D-Ala)-di-trans,octa-cis-undecaprenyl diphosphate = [GlcNAc-(1-&gt;4)-Mur2Ac(oyl-L-Ala-gamma-D-Glu-L-Lys-D-Ala-D-Ala)](n+1)-di-trans,octa-cis-undecaprenyl diphosphate + di-trans,octa-cis-undecaprenyl diphosphate + H(+)</text>
        <dbReference type="Rhea" id="RHEA:23708"/>
        <dbReference type="Rhea" id="RHEA-COMP:9602"/>
        <dbReference type="Rhea" id="RHEA-COMP:9603"/>
        <dbReference type="ChEBI" id="CHEBI:15378"/>
        <dbReference type="ChEBI" id="CHEBI:58405"/>
        <dbReference type="ChEBI" id="CHEBI:60033"/>
        <dbReference type="ChEBI" id="CHEBI:78435"/>
        <dbReference type="EC" id="2.4.99.28"/>
    </reaction>
</comment>
<dbReference type="UniPathway" id="UPA00219"/>
<dbReference type="RefSeq" id="WP_016400782.1">
    <property type="nucleotide sequence ID" value="NZ_BARX01000005.1"/>
</dbReference>
<evidence type="ECO:0000256" key="14">
    <source>
        <dbReference type="ARBA" id="ARBA00038053"/>
    </source>
</evidence>
<dbReference type="GO" id="GO:0043093">
    <property type="term" value="P:FtsZ-dependent cytokinesis"/>
    <property type="evidence" value="ECO:0007669"/>
    <property type="project" value="UniProtKB-UniRule"/>
</dbReference>
<comment type="caution">
    <text evidence="17">The sequence shown here is derived from an EMBL/GenBank/DDBJ whole genome shotgun (WGS) entry which is preliminary data.</text>
</comment>
<dbReference type="GO" id="GO:0008360">
    <property type="term" value="P:regulation of cell shape"/>
    <property type="evidence" value="ECO:0007669"/>
    <property type="project" value="UniProtKB-KW"/>
</dbReference>
<dbReference type="NCBIfam" id="TIGR02614">
    <property type="entry name" value="ftsW"/>
    <property type="match status" value="1"/>
</dbReference>
<keyword evidence="13 16" id="KW-0961">Cell wall biogenesis/degradation</keyword>
<feature type="transmembrane region" description="Helical" evidence="16">
    <location>
        <begin position="208"/>
        <end position="225"/>
    </location>
</feature>
<evidence type="ECO:0000256" key="1">
    <source>
        <dbReference type="ARBA" id="ARBA00004651"/>
    </source>
</evidence>
<keyword evidence="7 16" id="KW-0812">Transmembrane</keyword>
<dbReference type="EC" id="2.4.99.28" evidence="16"/>
<dbReference type="GO" id="GO:0032153">
    <property type="term" value="C:cell division site"/>
    <property type="evidence" value="ECO:0007669"/>
    <property type="project" value="UniProtKB-UniRule"/>
</dbReference>
<evidence type="ECO:0000256" key="11">
    <source>
        <dbReference type="ARBA" id="ARBA00023136"/>
    </source>
</evidence>
<feature type="transmembrane region" description="Helical" evidence="16">
    <location>
        <begin position="320"/>
        <end position="340"/>
    </location>
</feature>
<feature type="transmembrane region" description="Helical" evidence="16">
    <location>
        <begin position="186"/>
        <end position="203"/>
    </location>
</feature>
<feature type="transmembrane region" description="Helical" evidence="16">
    <location>
        <begin position="74"/>
        <end position="93"/>
    </location>
</feature>
<dbReference type="GO" id="GO:0009252">
    <property type="term" value="P:peptidoglycan biosynthetic process"/>
    <property type="evidence" value="ECO:0007669"/>
    <property type="project" value="UniProtKB-UniRule"/>
</dbReference>
<dbReference type="AlphaFoldDB" id="R9PHZ1"/>
<dbReference type="InterPro" id="IPR013437">
    <property type="entry name" value="FtsW"/>
</dbReference>
<keyword evidence="10 16" id="KW-1133">Transmembrane helix</keyword>
<feature type="transmembrane region" description="Helical" evidence="16">
    <location>
        <begin position="163"/>
        <end position="180"/>
    </location>
</feature>
<feature type="transmembrane region" description="Helical" evidence="16">
    <location>
        <begin position="34"/>
        <end position="54"/>
    </location>
</feature>
<name>R9PHZ1_AGAAL</name>
<dbReference type="HAMAP" id="MF_00913">
    <property type="entry name" value="PGT_FtsW_proteobact"/>
    <property type="match status" value="1"/>
</dbReference>
<keyword evidence="8 16" id="KW-0133">Cell shape</keyword>
<organism evidence="17 18">
    <name type="scientific">Agarivorans albus MKT 106</name>
    <dbReference type="NCBI Taxonomy" id="1331007"/>
    <lineage>
        <taxon>Bacteria</taxon>
        <taxon>Pseudomonadati</taxon>
        <taxon>Pseudomonadota</taxon>
        <taxon>Gammaproteobacteria</taxon>
        <taxon>Alteromonadales</taxon>
        <taxon>Alteromonadaceae</taxon>
        <taxon>Agarivorans</taxon>
    </lineage>
</organism>
<feature type="transmembrane region" description="Helical" evidence="16">
    <location>
        <begin position="284"/>
        <end position="308"/>
    </location>
</feature>
<evidence type="ECO:0000256" key="5">
    <source>
        <dbReference type="ARBA" id="ARBA00022676"/>
    </source>
</evidence>
<comment type="function">
    <text evidence="16">Peptidoglycan polymerase that is essential for cell division.</text>
</comment>
<comment type="similarity">
    <text evidence="14 16">Belongs to the SEDS family. FtsW subfamily.</text>
</comment>
<keyword evidence="11 16" id="KW-0472">Membrane</keyword>
<dbReference type="GO" id="GO:0071555">
    <property type="term" value="P:cell wall organization"/>
    <property type="evidence" value="ECO:0007669"/>
    <property type="project" value="UniProtKB-KW"/>
</dbReference>
<dbReference type="GO" id="GO:0008955">
    <property type="term" value="F:peptidoglycan glycosyltransferase activity"/>
    <property type="evidence" value="ECO:0007669"/>
    <property type="project" value="UniProtKB-UniRule"/>
</dbReference>
<keyword evidence="5 16" id="KW-0328">Glycosyltransferase</keyword>
<dbReference type="GO" id="GO:0015648">
    <property type="term" value="F:lipid-linked peptidoglycan transporter activity"/>
    <property type="evidence" value="ECO:0007669"/>
    <property type="project" value="TreeGrafter"/>
</dbReference>
<evidence type="ECO:0000256" key="12">
    <source>
        <dbReference type="ARBA" id="ARBA00023306"/>
    </source>
</evidence>
<evidence type="ECO:0000256" key="2">
    <source>
        <dbReference type="ARBA" id="ARBA00004752"/>
    </source>
</evidence>
<evidence type="ECO:0000256" key="15">
    <source>
        <dbReference type="ARBA" id="ARBA00049902"/>
    </source>
</evidence>
<dbReference type="Proteomes" id="UP000014461">
    <property type="component" value="Unassembled WGS sequence"/>
</dbReference>
<dbReference type="NCBIfam" id="NF008042">
    <property type="entry name" value="PRK10774.1"/>
    <property type="match status" value="1"/>
</dbReference>
<evidence type="ECO:0000256" key="7">
    <source>
        <dbReference type="ARBA" id="ARBA00022692"/>
    </source>
</evidence>